<evidence type="ECO:0000313" key="2">
    <source>
        <dbReference type="EMBL" id="OQD78216.1"/>
    </source>
</evidence>
<dbReference type="Proteomes" id="UP000191522">
    <property type="component" value="Unassembled WGS sequence"/>
</dbReference>
<keyword evidence="3" id="KW-1185">Reference proteome</keyword>
<dbReference type="OrthoDB" id="10263753at2759"/>
<proteinExistence type="predicted"/>
<dbReference type="STRING" id="69771.A0A1V6PNW3"/>
<protein>
    <submittedName>
        <fullName evidence="2">Uncharacterized protein</fullName>
    </submittedName>
</protein>
<feature type="region of interest" description="Disordered" evidence="1">
    <location>
        <begin position="177"/>
        <end position="206"/>
    </location>
</feature>
<dbReference type="AlphaFoldDB" id="A0A1V6PNW3"/>
<reference evidence="3" key="1">
    <citation type="journal article" date="2017" name="Nat. Microbiol.">
        <title>Global analysis of biosynthetic gene clusters reveals vast potential of secondary metabolite production in Penicillium species.</title>
        <authorList>
            <person name="Nielsen J.C."/>
            <person name="Grijseels S."/>
            <person name="Prigent S."/>
            <person name="Ji B."/>
            <person name="Dainat J."/>
            <person name="Nielsen K.F."/>
            <person name="Frisvad J.C."/>
            <person name="Workman M."/>
            <person name="Nielsen J."/>
        </authorList>
    </citation>
    <scope>NUCLEOTIDE SEQUENCE [LARGE SCALE GENOMIC DNA]</scope>
    <source>
        <strain evidence="3">IBT 11843</strain>
    </source>
</reference>
<organism evidence="2 3">
    <name type="scientific">Penicillium decumbens</name>
    <dbReference type="NCBI Taxonomy" id="69771"/>
    <lineage>
        <taxon>Eukaryota</taxon>
        <taxon>Fungi</taxon>
        <taxon>Dikarya</taxon>
        <taxon>Ascomycota</taxon>
        <taxon>Pezizomycotina</taxon>
        <taxon>Eurotiomycetes</taxon>
        <taxon>Eurotiomycetidae</taxon>
        <taxon>Eurotiales</taxon>
        <taxon>Aspergillaceae</taxon>
        <taxon>Penicillium</taxon>
    </lineage>
</organism>
<comment type="caution">
    <text evidence="2">The sequence shown here is derived from an EMBL/GenBank/DDBJ whole genome shotgun (WGS) entry which is preliminary data.</text>
</comment>
<feature type="compositionally biased region" description="Acidic residues" evidence="1">
    <location>
        <begin position="182"/>
        <end position="193"/>
    </location>
</feature>
<name>A0A1V6PNW3_PENDC</name>
<accession>A0A1V6PNW3</accession>
<dbReference type="Gene3D" id="3.20.20.70">
    <property type="entry name" value="Aldolase class I"/>
    <property type="match status" value="1"/>
</dbReference>
<dbReference type="EMBL" id="MDYL01000001">
    <property type="protein sequence ID" value="OQD78216.1"/>
    <property type="molecule type" value="Genomic_DNA"/>
</dbReference>
<sequence>MSVMDSSPHNEILEYIQKLAETKKGLPSGQPVCVLASHLITDTEGLVQFAEEIGPHIAILQVQADIIDNWSNHTIDQLTYLSKKHGFILWEGSRVLNSLVNFMGRDSANWDQRNILADMIKRNYTNGPVKVGRWAGMATAWAPGAPVDKQEEDILIPTLRKAAREAVASTYKTIQTEISAAENEDGPEEDTSEETPTTDGWPEFSLNNGIAMRKSSTISVTETITMQPHIQPEDGVPPPPLLARGLALSLPSASGTAFTFEFRQSTIAAACSNRDFVVGFLTSEPFFTEYHGNNVMELAFLDGRQGAKGRNLLASSHLLEKQNSLGLFSLIPPELAANFESDPVHILNENPDALEARPGSTMKLYYMVRQALRLREANRKEKEANKEETNIPPGPNIVHCPMVILP</sequence>
<gene>
    <name evidence="2" type="ORF">PENDEC_c001G03729</name>
</gene>
<evidence type="ECO:0000313" key="3">
    <source>
        <dbReference type="Proteomes" id="UP000191522"/>
    </source>
</evidence>
<dbReference type="InterPro" id="IPR013785">
    <property type="entry name" value="Aldolase_TIM"/>
</dbReference>
<dbReference type="OMA" id="HRFLLWE"/>
<evidence type="ECO:0000256" key="1">
    <source>
        <dbReference type="SAM" id="MobiDB-lite"/>
    </source>
</evidence>